<dbReference type="OMA" id="AFKIRIR"/>
<keyword evidence="4" id="KW-1185">Reference proteome</keyword>
<feature type="region of interest" description="Disordered" evidence="1">
    <location>
        <begin position="746"/>
        <end position="768"/>
    </location>
</feature>
<feature type="compositionally biased region" description="Low complexity" evidence="1">
    <location>
        <begin position="1051"/>
        <end position="1064"/>
    </location>
</feature>
<dbReference type="InterPro" id="IPR000884">
    <property type="entry name" value="TSP1_rpt"/>
</dbReference>
<dbReference type="OrthoDB" id="446173at2759"/>
<feature type="compositionally biased region" description="Basic and acidic residues" evidence="1">
    <location>
        <begin position="996"/>
        <end position="1007"/>
    </location>
</feature>
<feature type="region of interest" description="Disordered" evidence="1">
    <location>
        <begin position="982"/>
        <end position="1260"/>
    </location>
</feature>
<evidence type="ECO:0000313" key="4">
    <source>
        <dbReference type="Proteomes" id="UP000018050"/>
    </source>
</evidence>
<protein>
    <submittedName>
        <fullName evidence="3">Tsp1 domain-containing protein TSP12 (Precursor),related, related</fullName>
    </submittedName>
</protein>
<feature type="compositionally biased region" description="Low complexity" evidence="1">
    <location>
        <begin position="982"/>
        <end position="995"/>
    </location>
</feature>
<feature type="region of interest" description="Disordered" evidence="1">
    <location>
        <begin position="641"/>
        <end position="660"/>
    </location>
</feature>
<feature type="chain" id="PRO_5004670158" evidence="2">
    <location>
        <begin position="33"/>
        <end position="1260"/>
    </location>
</feature>
<dbReference type="SMART" id="SM00209">
    <property type="entry name" value="TSP1"/>
    <property type="match status" value="1"/>
</dbReference>
<gene>
    <name evidence="3" type="ORF">EAH_00036570</name>
</gene>
<feature type="compositionally biased region" description="Low complexity" evidence="1">
    <location>
        <begin position="1009"/>
        <end position="1025"/>
    </location>
</feature>
<feature type="compositionally biased region" description="Basic and acidic residues" evidence="1">
    <location>
        <begin position="1195"/>
        <end position="1210"/>
    </location>
</feature>
<dbReference type="PROSITE" id="PS50092">
    <property type="entry name" value="TSP1"/>
    <property type="match status" value="1"/>
</dbReference>
<feature type="region of interest" description="Disordered" evidence="1">
    <location>
        <begin position="901"/>
        <end position="928"/>
    </location>
</feature>
<accession>U6GSY2</accession>
<reference evidence="3" key="2">
    <citation type="submission" date="2013-10" db="EMBL/GenBank/DDBJ databases">
        <authorList>
            <person name="Aslett M."/>
        </authorList>
    </citation>
    <scope>NUCLEOTIDE SEQUENCE</scope>
    <source>
        <strain evidence="3">Houghton</strain>
    </source>
</reference>
<feature type="compositionally biased region" description="Basic and acidic residues" evidence="1">
    <location>
        <begin position="197"/>
        <end position="215"/>
    </location>
</feature>
<dbReference type="AlphaFoldDB" id="U6GSY2"/>
<feature type="compositionally biased region" description="Acidic residues" evidence="1">
    <location>
        <begin position="1218"/>
        <end position="1230"/>
    </location>
</feature>
<dbReference type="Proteomes" id="UP000018050">
    <property type="component" value="Unassembled WGS sequence"/>
</dbReference>
<dbReference type="VEuPathDB" id="ToxoDB:EAH_00036570"/>
<feature type="region of interest" description="Disordered" evidence="1">
    <location>
        <begin position="179"/>
        <end position="216"/>
    </location>
</feature>
<evidence type="ECO:0000313" key="3">
    <source>
        <dbReference type="EMBL" id="CDI83366.1"/>
    </source>
</evidence>
<keyword evidence="2" id="KW-0732">Signal</keyword>
<name>U6GSY2_EIMAC</name>
<evidence type="ECO:0000256" key="2">
    <source>
        <dbReference type="SAM" id="SignalP"/>
    </source>
</evidence>
<reference evidence="3" key="1">
    <citation type="submission" date="2013-10" db="EMBL/GenBank/DDBJ databases">
        <title>Genomic analysis of the causative agents of coccidiosis in chickens.</title>
        <authorList>
            <person name="Reid A.J."/>
            <person name="Blake D."/>
            <person name="Billington K."/>
            <person name="Browne H."/>
            <person name="Dunn M."/>
            <person name="Hung S."/>
            <person name="Kawahara F."/>
            <person name="Miranda-Saavedra D."/>
            <person name="Mourier T."/>
            <person name="Nagra H."/>
            <person name="Otto T.D."/>
            <person name="Rawlings N."/>
            <person name="Sanchez A."/>
            <person name="Sanders M."/>
            <person name="Subramaniam C."/>
            <person name="Tay Y."/>
            <person name="Dear P."/>
            <person name="Doerig C."/>
            <person name="Gruber A."/>
            <person name="Parkinson J."/>
            <person name="Shirley M."/>
            <person name="Wan K.L."/>
            <person name="Berriman M."/>
            <person name="Tomley F."/>
            <person name="Pain A."/>
        </authorList>
    </citation>
    <scope>NUCLEOTIDE SEQUENCE</scope>
    <source>
        <strain evidence="3">Houghton</strain>
    </source>
</reference>
<feature type="compositionally biased region" description="Low complexity" evidence="1">
    <location>
        <begin position="1084"/>
        <end position="1194"/>
    </location>
</feature>
<feature type="compositionally biased region" description="Low complexity" evidence="1">
    <location>
        <begin position="641"/>
        <end position="652"/>
    </location>
</feature>
<proteinExistence type="predicted"/>
<organism evidence="3 4">
    <name type="scientific">Eimeria acervulina</name>
    <name type="common">Coccidian parasite</name>
    <dbReference type="NCBI Taxonomy" id="5801"/>
    <lineage>
        <taxon>Eukaryota</taxon>
        <taxon>Sar</taxon>
        <taxon>Alveolata</taxon>
        <taxon>Apicomplexa</taxon>
        <taxon>Conoidasida</taxon>
        <taxon>Coccidia</taxon>
        <taxon>Eucoccidiorida</taxon>
        <taxon>Eimeriorina</taxon>
        <taxon>Eimeriidae</taxon>
        <taxon>Eimeria</taxon>
    </lineage>
</organism>
<dbReference type="RefSeq" id="XP_013247504.1">
    <property type="nucleotide sequence ID" value="XM_013392050.1"/>
</dbReference>
<dbReference type="GeneID" id="25271727"/>
<feature type="signal peptide" evidence="2">
    <location>
        <begin position="1"/>
        <end position="32"/>
    </location>
</feature>
<evidence type="ECO:0000256" key="1">
    <source>
        <dbReference type="SAM" id="MobiDB-lite"/>
    </source>
</evidence>
<feature type="compositionally biased region" description="Acidic residues" evidence="1">
    <location>
        <begin position="1244"/>
        <end position="1260"/>
    </location>
</feature>
<feature type="compositionally biased region" description="Low complexity" evidence="1">
    <location>
        <begin position="901"/>
        <end position="911"/>
    </location>
</feature>
<sequence>MRFSPSCCSFAANMQFSLFLICSISIVSPSASLGHFLPATRRQQDLQQHQFSIDPFAFSDQEAAHSQAKEELARSLGLVDSDFESSVDGTRESGSSGEHHGESAEWYAGVLEKLERIARHEDADKGWMNIQLEPAAAALHDEAEASAATPWRAPHAARSRLIFEDEPPGLHSALQLSASEATEGVEQPVHAGSLSDRSAKDWPQEARETEKKPAETAHAGFKEGGVTANLLAKSAGDFQVIEDENALDSDSLVTVLYNFPLQTMESKQIAFVVVALPPKYVAKEGESICDSLDSSVPLLKCSTRKAYMKNRPGSLSTFVTISSADTTKSLPLGRHSFRISVHTPKESLSVEQPANWWFATFRFTGGHAITKHWENRKLISKRGCIWGEWRQETPCSTTCGGGFEIWSRSLYSGESEEACGGAFMKRRCQVQECSLNCQLGEWETLADCTKSCQATEKDAFKIRIRKVLLERRGFGSSCAEMHPWDADLGVGWSERMQAVVSLSPCAEKFQHPCPEMLGCRVDETNTRTIPDAFPWGACPFPCGGFGRITSIVQVANGIPRWIGEQQFPDSFQIPCRADKEPLVSTRPCNTEACEDCSVYIENPIFGRATRAWFFFLPTTEADSAEVTAPRGVKIVQSPAAAAGGQLQQQQQEQQHHQKLKVSPLSPVLPPAAAAKAHPPLPAGAAASPEQLLSNKERLGTCEDIATSFGPVSSCTVIPSRHYANSEAAILRLSAVIEPAAEVERKISEATVGPHTSPGSSSRGGGVSSRRPQWFALPVLLGSREAMEDAGNFYLWLTRSKFPNDPEVFKCHLRTQLLLPRRCKFAYRPKDPKDCMQCLPGAFKTIETYRKFVPSQHGGSCDLPHELQQPGEVLVKTSCVKSCSQLAQHQLAAAAAAESAAEKAAAPTTPAEKAPPPTSKPPSTLQRISRKDLSDFLSKRRKIHEKAATPSAAAAALVAAAEEEILLPVDDTAMPIIDKGKLQLQQQPTEQQQQPEQKTEEVHAKEEPAEAATATATATTTEAPAKPSKETEVAVNVPTAAAEEPAAEKPAAETAPAAAPAAEAKPSPPSAAPKEPTGEGESRTAPTEAAAESAAEPEAGSAESAAEPEAGSAESAAESAAAATESAAQPAAAAGESAAEPAAAAAGPAAAAGESAAEPAASAAAPAAAAGESAAEPAASATEPEAAGEGEGASSSEEKETKAAAGEEKEASAAAAGEGPEETADSSEESEKESATEQQQAESGDKEEEGESPEEEENGSE</sequence>
<dbReference type="EMBL" id="HG673403">
    <property type="protein sequence ID" value="CDI83366.1"/>
    <property type="molecule type" value="Genomic_DNA"/>
</dbReference>